<evidence type="ECO:0000256" key="21">
    <source>
        <dbReference type="SAM" id="SignalP"/>
    </source>
</evidence>
<evidence type="ECO:0000256" key="2">
    <source>
        <dbReference type="ARBA" id="ARBA00022527"/>
    </source>
</evidence>
<gene>
    <name evidence="24" type="ORF">O6P43_023702</name>
</gene>
<dbReference type="FunFam" id="3.30.200.20:FF:000059">
    <property type="entry name" value="S-receptor-like serine/threonine-protein kinase"/>
    <property type="match status" value="1"/>
</dbReference>
<evidence type="ECO:0000259" key="22">
    <source>
        <dbReference type="PROSITE" id="PS50011"/>
    </source>
</evidence>
<comment type="catalytic activity">
    <reaction evidence="16 18">
        <text>L-threonyl-[protein] + ATP = O-phospho-L-threonyl-[protein] + ADP + H(+)</text>
        <dbReference type="Rhea" id="RHEA:46608"/>
        <dbReference type="Rhea" id="RHEA-COMP:11060"/>
        <dbReference type="Rhea" id="RHEA-COMP:11605"/>
        <dbReference type="ChEBI" id="CHEBI:15378"/>
        <dbReference type="ChEBI" id="CHEBI:30013"/>
        <dbReference type="ChEBI" id="CHEBI:30616"/>
        <dbReference type="ChEBI" id="CHEBI:61977"/>
        <dbReference type="ChEBI" id="CHEBI:456216"/>
        <dbReference type="EC" id="2.7.11.1"/>
    </reaction>
</comment>
<dbReference type="AlphaFoldDB" id="A0AAD7LFV4"/>
<evidence type="ECO:0000256" key="6">
    <source>
        <dbReference type="ARBA" id="ARBA00022729"/>
    </source>
</evidence>
<dbReference type="PROSITE" id="PS00108">
    <property type="entry name" value="PROTEIN_KINASE_ST"/>
    <property type="match status" value="1"/>
</dbReference>
<dbReference type="InterPro" id="IPR036426">
    <property type="entry name" value="Bulb-type_lectin_dom_sf"/>
</dbReference>
<evidence type="ECO:0000256" key="13">
    <source>
        <dbReference type="ARBA" id="ARBA00023157"/>
    </source>
</evidence>
<dbReference type="CDD" id="cd14066">
    <property type="entry name" value="STKc_IRAK"/>
    <property type="match status" value="1"/>
</dbReference>
<dbReference type="InterPro" id="IPR001480">
    <property type="entry name" value="Bulb-type_lectin_dom"/>
</dbReference>
<dbReference type="Pfam" id="PF01453">
    <property type="entry name" value="B_lectin"/>
    <property type="match status" value="1"/>
</dbReference>
<evidence type="ECO:0000256" key="3">
    <source>
        <dbReference type="ARBA" id="ARBA00022536"/>
    </source>
</evidence>
<evidence type="ECO:0000256" key="1">
    <source>
        <dbReference type="ARBA" id="ARBA00004479"/>
    </source>
</evidence>
<evidence type="ECO:0000256" key="18">
    <source>
        <dbReference type="PIRNR" id="PIRNR000641"/>
    </source>
</evidence>
<proteinExistence type="inferred from homology"/>
<protein>
    <recommendedName>
        <fullName evidence="18">Receptor-like serine/threonine-protein kinase</fullName>
        <ecNumber evidence="18">2.7.11.1</ecNumber>
    </recommendedName>
</protein>
<keyword evidence="4 18" id="KW-0808">Transferase</keyword>
<dbReference type="GO" id="GO:0005524">
    <property type="term" value="F:ATP binding"/>
    <property type="evidence" value="ECO:0007669"/>
    <property type="project" value="UniProtKB-UniRule"/>
</dbReference>
<keyword evidence="8 18" id="KW-0547">Nucleotide-binding</keyword>
<dbReference type="PROSITE" id="PS50011">
    <property type="entry name" value="PROTEIN_KINASE_DOM"/>
    <property type="match status" value="1"/>
</dbReference>
<evidence type="ECO:0000256" key="15">
    <source>
        <dbReference type="ARBA" id="ARBA00023180"/>
    </source>
</evidence>
<sequence>MTMATTLVPLLFCLVLLLPPIFLVAQAQPSDHNVTVGASHSANDSNSPWLVSSSGDFAFGFQHPVEEDKDLFLLSIWYAKIPEKTIVWFANGDKPAPRGSKVELTDRGLVLTAPNGSEIWKTESLNGTAAFAIIKDTGNLVLQDRNLDSNAWESFNDPRDTLLPLQIMERGGLLSSRLSGKSFSKGKFQLRLLQDGNLVLNSINLPTDHYESYFETKTNGDNSNTSSPGLRLVFLKSGEMYVLRENNSKFILTSDQGSLAGQLYYRATLDFDGVFTLYSHGKASSGDESWTAFLLRPENICDSVFQTTSGPCGFNSICTLEKKRPVCTCPTGYSLLDPNDQYGSCKPDFIQGCEEDELSATKDLYKFEVLSNIDWPFTDYMQFKPFTEEQCRQSCIEDCMCAVAISRLEDGVYTCWKKKLPLSNGRVPNDANGLKALLKVRKDNSSVLGPPFLNPGTKKQNNLSLMGTVLLSVSAFLILVLLGVLYLGFSIYQKKLKRYQRIPDRFGDTNLLCFAYEELEKATNGFKEELGRGAFGIVYKGDISMSSTALVAVKMLTSIVPDSDKEFENEVNVIGQTHHKNLVRLLGFCKEGPQRLLVYEYMSNGTLASFLFADSKPTWKKRIQIALGIARGLLYLHEECSTQIIHCDIKPQNILLDDNYNARISDFGLAKLLAMNQSRTHTAIRGTKGYVAAEWFRNMPITAKVDVYSFGVLLLEIICCRRSVNMESHIEEQVILSDWAYDCYKEGMLDSLVEYDEEALDDKKMLERLVMVALWCIQEDPSLRPIMRKVTHMLEGVVEVLVPPCPFPYATSEFYSLSSVP</sequence>
<feature type="domain" description="Protein kinase" evidence="22">
    <location>
        <begin position="524"/>
        <end position="795"/>
    </location>
</feature>
<accession>A0AAD7LFV4</accession>
<dbReference type="Proteomes" id="UP001163823">
    <property type="component" value="Chromosome 9"/>
</dbReference>
<evidence type="ECO:0000256" key="10">
    <source>
        <dbReference type="ARBA" id="ARBA00022840"/>
    </source>
</evidence>
<evidence type="ECO:0000256" key="16">
    <source>
        <dbReference type="ARBA" id="ARBA00047899"/>
    </source>
</evidence>
<dbReference type="FunFam" id="1.10.510.10:FF:000237">
    <property type="entry name" value="G-type lectin S-receptor-like serine/threonine-protein kinase"/>
    <property type="match status" value="1"/>
</dbReference>
<evidence type="ECO:0000256" key="8">
    <source>
        <dbReference type="ARBA" id="ARBA00022741"/>
    </source>
</evidence>
<keyword evidence="25" id="KW-1185">Reference proteome</keyword>
<evidence type="ECO:0000256" key="19">
    <source>
        <dbReference type="PROSITE-ProRule" id="PRU10141"/>
    </source>
</evidence>
<organism evidence="24 25">
    <name type="scientific">Quillaja saponaria</name>
    <name type="common">Soap bark tree</name>
    <dbReference type="NCBI Taxonomy" id="32244"/>
    <lineage>
        <taxon>Eukaryota</taxon>
        <taxon>Viridiplantae</taxon>
        <taxon>Streptophyta</taxon>
        <taxon>Embryophyta</taxon>
        <taxon>Tracheophyta</taxon>
        <taxon>Spermatophyta</taxon>
        <taxon>Magnoliopsida</taxon>
        <taxon>eudicotyledons</taxon>
        <taxon>Gunneridae</taxon>
        <taxon>Pentapetalae</taxon>
        <taxon>rosids</taxon>
        <taxon>fabids</taxon>
        <taxon>Fabales</taxon>
        <taxon>Quillajaceae</taxon>
        <taxon>Quillaja</taxon>
    </lineage>
</organism>
<keyword evidence="12 20" id="KW-0472">Membrane</keyword>
<dbReference type="EMBL" id="JARAOO010000009">
    <property type="protein sequence ID" value="KAJ7957394.1"/>
    <property type="molecule type" value="Genomic_DNA"/>
</dbReference>
<feature type="signal peptide" evidence="21">
    <location>
        <begin position="1"/>
        <end position="27"/>
    </location>
</feature>
<evidence type="ECO:0000256" key="9">
    <source>
        <dbReference type="ARBA" id="ARBA00022777"/>
    </source>
</evidence>
<dbReference type="GO" id="GO:0016020">
    <property type="term" value="C:membrane"/>
    <property type="evidence" value="ECO:0007669"/>
    <property type="project" value="UniProtKB-SubCell"/>
</dbReference>
<keyword evidence="9 18" id="KW-0418">Kinase</keyword>
<keyword evidence="6 21" id="KW-0732">Signal</keyword>
<dbReference type="SUPFAM" id="SSF51110">
    <property type="entry name" value="alpha-D-mannose-specific plant lectins"/>
    <property type="match status" value="1"/>
</dbReference>
<dbReference type="KEGG" id="qsa:O6P43_023702"/>
<feature type="transmembrane region" description="Helical" evidence="20">
    <location>
        <begin position="463"/>
        <end position="489"/>
    </location>
</feature>
<evidence type="ECO:0000259" key="23">
    <source>
        <dbReference type="PROSITE" id="PS50927"/>
    </source>
</evidence>
<keyword evidence="11 20" id="KW-1133">Transmembrane helix</keyword>
<dbReference type="PANTHER" id="PTHR47976">
    <property type="entry name" value="G-TYPE LECTIN S-RECEPTOR-LIKE SERINE/THREONINE-PROTEIN KINASE SD2-5"/>
    <property type="match status" value="1"/>
</dbReference>
<evidence type="ECO:0000256" key="5">
    <source>
        <dbReference type="ARBA" id="ARBA00022692"/>
    </source>
</evidence>
<evidence type="ECO:0000256" key="14">
    <source>
        <dbReference type="ARBA" id="ARBA00023170"/>
    </source>
</evidence>
<keyword evidence="10 18" id="KW-0067">ATP-binding</keyword>
<comment type="catalytic activity">
    <reaction evidence="17 18">
        <text>L-seryl-[protein] + ATP = O-phospho-L-seryl-[protein] + ADP + H(+)</text>
        <dbReference type="Rhea" id="RHEA:17989"/>
        <dbReference type="Rhea" id="RHEA-COMP:9863"/>
        <dbReference type="Rhea" id="RHEA-COMP:11604"/>
        <dbReference type="ChEBI" id="CHEBI:15378"/>
        <dbReference type="ChEBI" id="CHEBI:29999"/>
        <dbReference type="ChEBI" id="CHEBI:30616"/>
        <dbReference type="ChEBI" id="CHEBI:83421"/>
        <dbReference type="ChEBI" id="CHEBI:456216"/>
        <dbReference type="EC" id="2.7.11.1"/>
    </reaction>
</comment>
<keyword evidence="13" id="KW-1015">Disulfide bond</keyword>
<keyword evidence="14 24" id="KW-0675">Receptor</keyword>
<dbReference type="Gene3D" id="3.30.200.20">
    <property type="entry name" value="Phosphorylase Kinase, domain 1"/>
    <property type="match status" value="1"/>
</dbReference>
<dbReference type="PIRSF" id="PIRSF000641">
    <property type="entry name" value="SRK"/>
    <property type="match status" value="1"/>
</dbReference>
<dbReference type="InterPro" id="IPR024171">
    <property type="entry name" value="SRK-like_kinase"/>
</dbReference>
<dbReference type="InterPro" id="IPR017441">
    <property type="entry name" value="Protein_kinase_ATP_BS"/>
</dbReference>
<dbReference type="InterPro" id="IPR008271">
    <property type="entry name" value="Ser/Thr_kinase_AS"/>
</dbReference>
<feature type="domain" description="Bulb-type lectin" evidence="23">
    <location>
        <begin position="35"/>
        <end position="155"/>
    </location>
</feature>
<keyword evidence="15" id="KW-0325">Glycoprotein</keyword>
<evidence type="ECO:0000256" key="11">
    <source>
        <dbReference type="ARBA" id="ARBA00022989"/>
    </source>
</evidence>
<keyword evidence="5 20" id="KW-0812">Transmembrane</keyword>
<dbReference type="EC" id="2.7.11.1" evidence="18"/>
<name>A0AAD7LFV4_QUISA</name>
<dbReference type="Pfam" id="PF07714">
    <property type="entry name" value="PK_Tyr_Ser-Thr"/>
    <property type="match status" value="1"/>
</dbReference>
<keyword evidence="7" id="KW-0430">Lectin</keyword>
<evidence type="ECO:0000256" key="20">
    <source>
        <dbReference type="SAM" id="Phobius"/>
    </source>
</evidence>
<dbReference type="Gene3D" id="2.90.10.10">
    <property type="entry name" value="Bulb-type lectin domain"/>
    <property type="match status" value="2"/>
</dbReference>
<dbReference type="SMART" id="SM00220">
    <property type="entry name" value="S_TKc"/>
    <property type="match status" value="1"/>
</dbReference>
<dbReference type="SMART" id="SM00108">
    <property type="entry name" value="B_lectin"/>
    <property type="match status" value="1"/>
</dbReference>
<dbReference type="Gene3D" id="1.10.510.10">
    <property type="entry name" value="Transferase(Phosphotransferase) domain 1"/>
    <property type="match status" value="1"/>
</dbReference>
<dbReference type="GO" id="GO:0004674">
    <property type="term" value="F:protein serine/threonine kinase activity"/>
    <property type="evidence" value="ECO:0007669"/>
    <property type="project" value="UniProtKB-KW"/>
</dbReference>
<dbReference type="InterPro" id="IPR001245">
    <property type="entry name" value="Ser-Thr/Tyr_kinase_cat_dom"/>
</dbReference>
<evidence type="ECO:0000256" key="4">
    <source>
        <dbReference type="ARBA" id="ARBA00022679"/>
    </source>
</evidence>
<dbReference type="PROSITE" id="PS50927">
    <property type="entry name" value="BULB_LECTIN"/>
    <property type="match status" value="1"/>
</dbReference>
<dbReference type="FunFam" id="2.90.10.10:FF:000013">
    <property type="entry name" value="G-type lectin S-receptor-like serine/threonine-protein kinase LECRK1"/>
    <property type="match status" value="1"/>
</dbReference>
<evidence type="ECO:0000313" key="25">
    <source>
        <dbReference type="Proteomes" id="UP001163823"/>
    </source>
</evidence>
<evidence type="ECO:0000256" key="12">
    <source>
        <dbReference type="ARBA" id="ARBA00023136"/>
    </source>
</evidence>
<evidence type="ECO:0000256" key="17">
    <source>
        <dbReference type="ARBA" id="ARBA00048679"/>
    </source>
</evidence>
<dbReference type="FunFam" id="2.90.10.30:FF:000001">
    <property type="entry name" value="Serine/threonine-protein kinase"/>
    <property type="match status" value="1"/>
</dbReference>
<dbReference type="InterPro" id="IPR051343">
    <property type="entry name" value="G-type_lectin_kinases/EP1-like"/>
</dbReference>
<comment type="similarity">
    <text evidence="18">Belongs to the protein kinase superfamily. Ser/Thr protein kinase family.</text>
</comment>
<evidence type="ECO:0000256" key="7">
    <source>
        <dbReference type="ARBA" id="ARBA00022734"/>
    </source>
</evidence>
<keyword evidence="2 18" id="KW-0723">Serine/threonine-protein kinase</keyword>
<dbReference type="InterPro" id="IPR000719">
    <property type="entry name" value="Prot_kinase_dom"/>
</dbReference>
<dbReference type="PROSITE" id="PS00107">
    <property type="entry name" value="PROTEIN_KINASE_ATP"/>
    <property type="match status" value="1"/>
</dbReference>
<evidence type="ECO:0000313" key="24">
    <source>
        <dbReference type="EMBL" id="KAJ7957394.1"/>
    </source>
</evidence>
<dbReference type="SUPFAM" id="SSF56112">
    <property type="entry name" value="Protein kinase-like (PK-like)"/>
    <property type="match status" value="1"/>
</dbReference>
<dbReference type="InterPro" id="IPR011009">
    <property type="entry name" value="Kinase-like_dom_sf"/>
</dbReference>
<feature type="binding site" evidence="19">
    <location>
        <position position="554"/>
    </location>
    <ligand>
        <name>ATP</name>
        <dbReference type="ChEBI" id="CHEBI:30616"/>
    </ligand>
</feature>
<dbReference type="PANTHER" id="PTHR47976:SF15">
    <property type="entry name" value="G-TYPE LECTIN S-RECEPTOR-LIKE SERINE_THREONINE-PROTEIN KINASE RLK1"/>
    <property type="match status" value="1"/>
</dbReference>
<feature type="chain" id="PRO_5042091864" description="Receptor-like serine/threonine-protein kinase" evidence="21">
    <location>
        <begin position="28"/>
        <end position="821"/>
    </location>
</feature>
<comment type="caution">
    <text evidence="24">The sequence shown here is derived from an EMBL/GenBank/DDBJ whole genome shotgun (WGS) entry which is preliminary data.</text>
</comment>
<keyword evidence="3" id="KW-0245">EGF-like domain</keyword>
<comment type="subcellular location">
    <subcellularLocation>
        <location evidence="1">Membrane</location>
        <topology evidence="1">Single-pass type I membrane protein</topology>
    </subcellularLocation>
</comment>
<dbReference type="GO" id="GO:0030246">
    <property type="term" value="F:carbohydrate binding"/>
    <property type="evidence" value="ECO:0007669"/>
    <property type="project" value="UniProtKB-KW"/>
</dbReference>
<reference evidence="24" key="1">
    <citation type="journal article" date="2023" name="Science">
        <title>Elucidation of the pathway for biosynthesis of saponin adjuvants from the soapbark tree.</title>
        <authorList>
            <person name="Reed J."/>
            <person name="Orme A."/>
            <person name="El-Demerdash A."/>
            <person name="Owen C."/>
            <person name="Martin L.B.B."/>
            <person name="Misra R.C."/>
            <person name="Kikuchi S."/>
            <person name="Rejzek M."/>
            <person name="Martin A.C."/>
            <person name="Harkess A."/>
            <person name="Leebens-Mack J."/>
            <person name="Louveau T."/>
            <person name="Stephenson M.J."/>
            <person name="Osbourn A."/>
        </authorList>
    </citation>
    <scope>NUCLEOTIDE SEQUENCE</scope>
    <source>
        <strain evidence="24">S10</strain>
    </source>
</reference>